<comment type="caution">
    <text evidence="2">The sequence shown here is derived from an EMBL/GenBank/DDBJ whole genome shotgun (WGS) entry which is preliminary data.</text>
</comment>
<evidence type="ECO:0000256" key="1">
    <source>
        <dbReference type="SAM" id="Phobius"/>
    </source>
</evidence>
<dbReference type="Gene3D" id="2.60.40.3440">
    <property type="match status" value="2"/>
</dbReference>
<keyword evidence="1" id="KW-1133">Transmembrane helix</keyword>
<accession>A0A8T5UYN5</accession>
<feature type="transmembrane region" description="Helical" evidence="1">
    <location>
        <begin position="271"/>
        <end position="293"/>
    </location>
</feature>
<evidence type="ECO:0000313" key="2">
    <source>
        <dbReference type="EMBL" id="MBZ2165839.1"/>
    </source>
</evidence>
<proteinExistence type="predicted"/>
<dbReference type="Proteomes" id="UP000825933">
    <property type="component" value="Unassembled WGS sequence"/>
</dbReference>
<keyword evidence="1" id="KW-0812">Transmembrane</keyword>
<name>A0A8T5UYN5_9EURY</name>
<keyword evidence="1" id="KW-0472">Membrane</keyword>
<dbReference type="EMBL" id="JAIOUQ010000007">
    <property type="protein sequence ID" value="MBZ2165839.1"/>
    <property type="molecule type" value="Genomic_DNA"/>
</dbReference>
<dbReference type="RefSeq" id="WP_223791420.1">
    <property type="nucleotide sequence ID" value="NZ_JAIOUQ010000007.1"/>
</dbReference>
<reference evidence="3" key="1">
    <citation type="journal article" date="2022" name="Microbiol. Resour. Announc.">
        <title>Draft Genome Sequence of a Methanogenic Archaeon from West Spitsbergen Permafrost.</title>
        <authorList>
            <person name="Trubitsyn V."/>
            <person name="Rivkina E."/>
            <person name="Shcherbakova V."/>
        </authorList>
    </citation>
    <scope>NUCLEOTIDE SEQUENCE [LARGE SCALE GENOMIC DNA]</scope>
    <source>
        <strain evidence="3">VT</strain>
    </source>
</reference>
<evidence type="ECO:0000313" key="3">
    <source>
        <dbReference type="Proteomes" id="UP000825933"/>
    </source>
</evidence>
<sequence length="513" mass="57692">MKGEIEVNNQTNIDTSLNSLTNSSNKINITSTELSRHTENIKVSAEYVKDNWWKFWKFKKIKEHISIIKTETKQIETLTKEIEIEAQNINETFYTADKQVEQYNDSMNNAQLMADKLESYFKVSFTISQTNPFDLHNSEIIQLKTDSGNYVYLSFDRIDNSSGFAYFNGTDNRAISIPIEKLPKMIKLKLTSNQPINSKEVINQAYRIQKANIDHKIQKSNDLKDKSKKFKIIFASLFYLDCLLILVSGILSILAGGIILSVVMIPYAPTLMYAIILMMGIGSLIAAASGIIAKVSTDLLKDANKLKNSAESELADLNFYHNGVVNHVPTAGNMSLNTKVNETLRCVFNATDADDDLAYTNLVSEPEHGNITINGTNFVYTPVNNYVGNDTFIYTSVDKTGLTSNTAGVNIQVINNQIINKSLNVTAQNLTRNITKNISLNIDILSNYHVVLVQMPLHGTATVEDTMFDHTVIYYRPFKDYVGNDSLSYKLQSSEGNMSNIVWINITIKDWPL</sequence>
<dbReference type="Pfam" id="PF17963">
    <property type="entry name" value="Big_9"/>
    <property type="match status" value="1"/>
</dbReference>
<organism evidence="2 3">
    <name type="scientific">Methanobacterium spitsbergense</name>
    <dbReference type="NCBI Taxonomy" id="2874285"/>
    <lineage>
        <taxon>Archaea</taxon>
        <taxon>Methanobacteriati</taxon>
        <taxon>Methanobacteriota</taxon>
        <taxon>Methanomada group</taxon>
        <taxon>Methanobacteria</taxon>
        <taxon>Methanobacteriales</taxon>
        <taxon>Methanobacteriaceae</taxon>
        <taxon>Methanobacterium</taxon>
    </lineage>
</organism>
<keyword evidence="3" id="KW-1185">Reference proteome</keyword>
<dbReference type="AlphaFoldDB" id="A0A8T5UYN5"/>
<feature type="transmembrane region" description="Helical" evidence="1">
    <location>
        <begin position="232"/>
        <end position="265"/>
    </location>
</feature>
<gene>
    <name evidence="2" type="ORF">K8N75_07290</name>
</gene>
<protein>
    <submittedName>
        <fullName evidence="2">Cadherin-like domain-containing protein</fullName>
    </submittedName>
</protein>